<feature type="region of interest" description="Disordered" evidence="1">
    <location>
        <begin position="554"/>
        <end position="581"/>
    </location>
</feature>
<dbReference type="AlphaFoldDB" id="A0ABD3NSS7"/>
<sequence>MTTSKRMISHLAAFLLSSIAPIAHASCGSEAEVLFQSNAYADSLIEDLGFQGGSVISSQSDWERFLFSFRPNSSGDRIARTSIDFDKEKVVLATYATRATCLVEIDDAWLECESSSDSSTLSLKMFMDVYDSSYGCNIACMALGQVVYAVAVPLQWEVDTSNGFVIDVTGPCAEAASTSSTQIFQKLELVEFSSDIVCGSGECLDPNGTCAVEVQCFVDPCDVTSCGENESCTANYCGGCNAVCTPVGDSTATTTSGPTTTILTSVATTNSSLDVICPEGECLDPNGTCAIEVQCFADPCQVSSSCSDNEICIGNTCGGCHAVCVPSGSVTSTTSSTIFLDTTTLGSVSDILLDTTTSTVAIGTEVTSTIGTDSVPIDSDLCEQIRVVFNSSALSRFLVPDGKSGTNMTIVTSADVMSELLAGFYPTSSDASTTGLENIDFTTEQVIFGTYYQSSTCNAELESAEVTCVGTTVEVSMTVLDDSIGCETACDAEGQVVYALVTPIGADASFDTTVVGPCLDSPTTDSITLATTVASASITSVTAAVTTTTSSSTVQSSAASVSPTTKPSSAGNIPEANPNAVNSSNSLTPKLPFILLSSALVLFHLSWRL</sequence>
<reference evidence="3 4" key="1">
    <citation type="journal article" date="2020" name="G3 (Bethesda)">
        <title>Improved Reference Genome for Cyclotella cryptica CCMP332, a Model for Cell Wall Morphogenesis, Salinity Adaptation, and Lipid Production in Diatoms (Bacillariophyta).</title>
        <authorList>
            <person name="Roberts W.R."/>
            <person name="Downey K.M."/>
            <person name="Ruck E.C."/>
            <person name="Traller J.C."/>
            <person name="Alverson A.J."/>
        </authorList>
    </citation>
    <scope>NUCLEOTIDE SEQUENCE [LARGE SCALE GENOMIC DNA]</scope>
    <source>
        <strain evidence="3 4">CCMP332</strain>
    </source>
</reference>
<evidence type="ECO:0000256" key="2">
    <source>
        <dbReference type="SAM" id="SignalP"/>
    </source>
</evidence>
<feature type="compositionally biased region" description="Low complexity" evidence="1">
    <location>
        <begin position="554"/>
        <end position="565"/>
    </location>
</feature>
<proteinExistence type="predicted"/>
<comment type="caution">
    <text evidence="3">The sequence shown here is derived from an EMBL/GenBank/DDBJ whole genome shotgun (WGS) entry which is preliminary data.</text>
</comment>
<evidence type="ECO:0000256" key="1">
    <source>
        <dbReference type="SAM" id="MobiDB-lite"/>
    </source>
</evidence>
<feature type="chain" id="PRO_5044748132" evidence="2">
    <location>
        <begin position="26"/>
        <end position="609"/>
    </location>
</feature>
<name>A0ABD3NSS7_9STRA</name>
<keyword evidence="4" id="KW-1185">Reference proteome</keyword>
<feature type="signal peptide" evidence="2">
    <location>
        <begin position="1"/>
        <end position="25"/>
    </location>
</feature>
<evidence type="ECO:0000313" key="4">
    <source>
        <dbReference type="Proteomes" id="UP001516023"/>
    </source>
</evidence>
<protein>
    <submittedName>
        <fullName evidence="3">Uncharacterized protein</fullName>
    </submittedName>
</protein>
<keyword evidence="2" id="KW-0732">Signal</keyword>
<gene>
    <name evidence="3" type="ORF">HJC23_013938</name>
</gene>
<dbReference type="Proteomes" id="UP001516023">
    <property type="component" value="Unassembled WGS sequence"/>
</dbReference>
<organism evidence="3 4">
    <name type="scientific">Cyclotella cryptica</name>
    <dbReference type="NCBI Taxonomy" id="29204"/>
    <lineage>
        <taxon>Eukaryota</taxon>
        <taxon>Sar</taxon>
        <taxon>Stramenopiles</taxon>
        <taxon>Ochrophyta</taxon>
        <taxon>Bacillariophyta</taxon>
        <taxon>Coscinodiscophyceae</taxon>
        <taxon>Thalassiosirophycidae</taxon>
        <taxon>Stephanodiscales</taxon>
        <taxon>Stephanodiscaceae</taxon>
        <taxon>Cyclotella</taxon>
    </lineage>
</organism>
<accession>A0ABD3NSS7</accession>
<evidence type="ECO:0000313" key="3">
    <source>
        <dbReference type="EMBL" id="KAL3776760.1"/>
    </source>
</evidence>
<dbReference type="EMBL" id="JABMIG020000474">
    <property type="protein sequence ID" value="KAL3776760.1"/>
    <property type="molecule type" value="Genomic_DNA"/>
</dbReference>